<dbReference type="AlphaFoldDB" id="A0A1A8WM88"/>
<feature type="compositionally biased region" description="Acidic residues" evidence="1">
    <location>
        <begin position="160"/>
        <end position="177"/>
    </location>
</feature>
<evidence type="ECO:0000256" key="2">
    <source>
        <dbReference type="SAM" id="Phobius"/>
    </source>
</evidence>
<evidence type="ECO:0000313" key="5">
    <source>
        <dbReference type="Proteomes" id="UP000078546"/>
    </source>
</evidence>
<keyword evidence="2" id="KW-0812">Transmembrane</keyword>
<protein>
    <submittedName>
        <fullName evidence="4">Uncharacterized protein</fullName>
    </submittedName>
</protein>
<dbReference type="Proteomes" id="UP000078560">
    <property type="component" value="Unassembled WGS sequence"/>
</dbReference>
<evidence type="ECO:0000256" key="1">
    <source>
        <dbReference type="SAM" id="MobiDB-lite"/>
    </source>
</evidence>
<sequence>MNIINVRYCFLIFSFFLVEKEFSTNGVIAPSCFNEHHVCEKNKDSSNGHLSKGERNYDGAYKKSRLLNNHVNLLHEETHEDATFMSKYKSGNDLGRSLFYENSGDNYVQKRKQKNGNENLNSEDEKKINELINRDMEENENKLEEDRNDKVDNEGKRENEGEEQEDGEAEEGEDEEVNEKKINELINFEKEKNDEKVKEEIKEREAEEAKQKREERQERQEREKQEVRKEQPQQGERNAGKDQRKGNKTSGIECSNKLSYLEVTSGKERHNQIVRRNDYDNFSKFVDVKMGEKDNNSGKTNGNISVVKGDEVGTTHMNRVKRENRINGKDLHFMEEKIESKGNAKVTEKGNRNTYKSIVDSGIGTDIGEEKLGECNREDEKNGTQCINSKVSFPSLDVYDKMFVTLNKNINIKNIHKHVPQSIFSPRLNGNLKNSGITISRDFASFLSLNTNVDVEMMPINFKVSNSVVKITDDAYNKLMKENSVNVYDKDKLVQYEYENFEVKDDPPYDPKEYNEKGKNDEENENEEDDEDDENAENKKGANGTFNGILVTYAIIILLVVILLLLTFVVYYYDIINKIKMRLTKKRKNNKSMTIANDKSSGIYVDGSYGDSTHV</sequence>
<feature type="transmembrane region" description="Helical" evidence="2">
    <location>
        <begin position="550"/>
        <end position="573"/>
    </location>
</feature>
<dbReference type="EMBL" id="FLQU01000366">
    <property type="protein sequence ID" value="SBS84569.1"/>
    <property type="molecule type" value="Genomic_DNA"/>
</dbReference>
<feature type="region of interest" description="Disordered" evidence="1">
    <location>
        <begin position="503"/>
        <end position="539"/>
    </location>
</feature>
<accession>A0A1A8WM88</accession>
<dbReference type="EMBL" id="FLQV01000456">
    <property type="protein sequence ID" value="SBS92968.1"/>
    <property type="molecule type" value="Genomic_DNA"/>
</dbReference>
<dbReference type="Proteomes" id="UP000078546">
    <property type="component" value="Unassembled WGS sequence"/>
</dbReference>
<feature type="compositionally biased region" description="Basic and acidic residues" evidence="1">
    <location>
        <begin position="204"/>
        <end position="231"/>
    </location>
</feature>
<proteinExistence type="predicted"/>
<reference evidence="4" key="1">
    <citation type="submission" date="2016-05" db="EMBL/GenBank/DDBJ databases">
        <authorList>
            <person name="Lavstsen T."/>
            <person name="Jespersen J.S."/>
        </authorList>
    </citation>
    <scope>NUCLEOTIDE SEQUENCE [LARGE SCALE GENOMIC DNA]</scope>
</reference>
<gene>
    <name evidence="4" type="ORF">POVCU1_024440</name>
    <name evidence="3" type="ORF">POVCU2_0026770</name>
</gene>
<reference evidence="5 6" key="2">
    <citation type="submission" date="2016-05" db="EMBL/GenBank/DDBJ databases">
        <authorList>
            <person name="Naeem Raeece"/>
        </authorList>
    </citation>
    <scope>NUCLEOTIDE SEQUENCE [LARGE SCALE GENOMIC DNA]</scope>
</reference>
<evidence type="ECO:0000313" key="4">
    <source>
        <dbReference type="EMBL" id="SBS92968.1"/>
    </source>
</evidence>
<keyword evidence="2" id="KW-1133">Transmembrane helix</keyword>
<keyword evidence="2" id="KW-0472">Membrane</keyword>
<feature type="compositionally biased region" description="Basic and acidic residues" evidence="1">
    <location>
        <begin position="136"/>
        <end position="159"/>
    </location>
</feature>
<evidence type="ECO:0000313" key="6">
    <source>
        <dbReference type="Proteomes" id="UP000078560"/>
    </source>
</evidence>
<name>A0A1A8WM88_PLAOA</name>
<evidence type="ECO:0000313" key="3">
    <source>
        <dbReference type="EMBL" id="SBS84569.1"/>
    </source>
</evidence>
<feature type="region of interest" description="Disordered" evidence="1">
    <location>
        <begin position="136"/>
        <end position="180"/>
    </location>
</feature>
<organism evidence="4 5">
    <name type="scientific">Plasmodium ovale curtisi</name>
    <dbReference type="NCBI Taxonomy" id="864141"/>
    <lineage>
        <taxon>Eukaryota</taxon>
        <taxon>Sar</taxon>
        <taxon>Alveolata</taxon>
        <taxon>Apicomplexa</taxon>
        <taxon>Aconoidasida</taxon>
        <taxon>Haemosporida</taxon>
        <taxon>Plasmodiidae</taxon>
        <taxon>Plasmodium</taxon>
        <taxon>Plasmodium (Plasmodium)</taxon>
    </lineage>
</organism>
<feature type="compositionally biased region" description="Basic and acidic residues" evidence="1">
    <location>
        <begin position="503"/>
        <end position="521"/>
    </location>
</feature>
<feature type="region of interest" description="Disordered" evidence="1">
    <location>
        <begin position="204"/>
        <end position="251"/>
    </location>
</feature>
<dbReference type="VEuPathDB" id="PlasmoDB:PocGH01_10030200"/>
<feature type="compositionally biased region" description="Acidic residues" evidence="1">
    <location>
        <begin position="522"/>
        <end position="535"/>
    </location>
</feature>